<comment type="caution">
    <text evidence="2">The sequence shown here is derived from an EMBL/GenBank/DDBJ whole genome shotgun (WGS) entry which is preliminary data.</text>
</comment>
<organism evidence="2 3">
    <name type="scientific">Gossypium schwendimanii</name>
    <name type="common">Cotton</name>
    <dbReference type="NCBI Taxonomy" id="34291"/>
    <lineage>
        <taxon>Eukaryota</taxon>
        <taxon>Viridiplantae</taxon>
        <taxon>Streptophyta</taxon>
        <taxon>Embryophyta</taxon>
        <taxon>Tracheophyta</taxon>
        <taxon>Spermatophyta</taxon>
        <taxon>Magnoliopsida</taxon>
        <taxon>eudicotyledons</taxon>
        <taxon>Gunneridae</taxon>
        <taxon>Pentapetalae</taxon>
        <taxon>rosids</taxon>
        <taxon>malvids</taxon>
        <taxon>Malvales</taxon>
        <taxon>Malvaceae</taxon>
        <taxon>Malvoideae</taxon>
        <taxon>Gossypium</taxon>
    </lineage>
</organism>
<feature type="compositionally biased region" description="Basic and acidic residues" evidence="1">
    <location>
        <begin position="18"/>
        <end position="29"/>
    </location>
</feature>
<proteinExistence type="predicted"/>
<accession>A0A7J9MDT7</accession>
<gene>
    <name evidence="2" type="ORF">Goshw_025961</name>
</gene>
<evidence type="ECO:0000313" key="3">
    <source>
        <dbReference type="Proteomes" id="UP000593576"/>
    </source>
</evidence>
<dbReference type="Proteomes" id="UP000593576">
    <property type="component" value="Unassembled WGS sequence"/>
</dbReference>
<protein>
    <submittedName>
        <fullName evidence="2">Uncharacterized protein</fullName>
    </submittedName>
</protein>
<dbReference type="EMBL" id="JABFAF010000010">
    <property type="protein sequence ID" value="MBA0869275.1"/>
    <property type="molecule type" value="Genomic_DNA"/>
</dbReference>
<evidence type="ECO:0000313" key="2">
    <source>
        <dbReference type="EMBL" id="MBA0869275.1"/>
    </source>
</evidence>
<sequence>MSEDTKGLPGQAVKKVRLREEKPPDDKGGSEQTEPVGSMGPGRPHYLL</sequence>
<name>A0A7J9MDT7_GOSSC</name>
<evidence type="ECO:0000256" key="1">
    <source>
        <dbReference type="SAM" id="MobiDB-lite"/>
    </source>
</evidence>
<reference evidence="2 3" key="1">
    <citation type="journal article" date="2019" name="Genome Biol. Evol.">
        <title>Insights into the evolution of the New World diploid cottons (Gossypium, subgenus Houzingenia) based on genome sequencing.</title>
        <authorList>
            <person name="Grover C.E."/>
            <person name="Arick M.A. 2nd"/>
            <person name="Thrash A."/>
            <person name="Conover J.L."/>
            <person name="Sanders W.S."/>
            <person name="Peterson D.G."/>
            <person name="Frelichowski J.E."/>
            <person name="Scheffler J.A."/>
            <person name="Scheffler B.E."/>
            <person name="Wendel J.F."/>
        </authorList>
    </citation>
    <scope>NUCLEOTIDE SEQUENCE [LARGE SCALE GENOMIC DNA]</scope>
    <source>
        <strain evidence="2">1</strain>
        <tissue evidence="2">Leaf</tissue>
    </source>
</reference>
<dbReference type="AlphaFoldDB" id="A0A7J9MDT7"/>
<feature type="region of interest" description="Disordered" evidence="1">
    <location>
        <begin position="1"/>
        <end position="48"/>
    </location>
</feature>
<keyword evidence="3" id="KW-1185">Reference proteome</keyword>